<sequence>MAGPQFLLARGPRRRGASLGMGPPGTRYSTCPVPPSPTRPPTPAVLRVMPA</sequence>
<feature type="region of interest" description="Disordered" evidence="1">
    <location>
        <begin position="1"/>
        <end position="42"/>
    </location>
</feature>
<reference evidence="3" key="1">
    <citation type="journal article" date="2019" name="Int. J. Syst. Evol. Microbiol.">
        <title>The Global Catalogue of Microorganisms (GCM) 10K type strain sequencing project: providing services to taxonomists for standard genome sequencing and annotation.</title>
        <authorList>
            <consortium name="The Broad Institute Genomics Platform"/>
            <consortium name="The Broad Institute Genome Sequencing Center for Infectious Disease"/>
            <person name="Wu L."/>
            <person name="Ma J."/>
        </authorList>
    </citation>
    <scope>NUCLEOTIDE SEQUENCE [LARGE SCALE GENOMIC DNA]</scope>
    <source>
        <strain evidence="3">ZS-22-S1</strain>
    </source>
</reference>
<keyword evidence="3" id="KW-1185">Reference proteome</keyword>
<evidence type="ECO:0000313" key="2">
    <source>
        <dbReference type="EMBL" id="MFC4857181.1"/>
    </source>
</evidence>
<evidence type="ECO:0000256" key="1">
    <source>
        <dbReference type="SAM" id="MobiDB-lite"/>
    </source>
</evidence>
<dbReference type="RefSeq" id="WP_378059165.1">
    <property type="nucleotide sequence ID" value="NZ_JBHSIS010000017.1"/>
</dbReference>
<feature type="compositionally biased region" description="Pro residues" evidence="1">
    <location>
        <begin position="32"/>
        <end position="42"/>
    </location>
</feature>
<name>A0ABV9S935_9PSEU</name>
<protein>
    <submittedName>
        <fullName evidence="2">Uncharacterized protein</fullName>
    </submittedName>
</protein>
<dbReference type="EMBL" id="JBHSIS010000017">
    <property type="protein sequence ID" value="MFC4857181.1"/>
    <property type="molecule type" value="Genomic_DNA"/>
</dbReference>
<proteinExistence type="predicted"/>
<accession>A0ABV9S935</accession>
<dbReference type="Proteomes" id="UP001595859">
    <property type="component" value="Unassembled WGS sequence"/>
</dbReference>
<evidence type="ECO:0000313" key="3">
    <source>
        <dbReference type="Proteomes" id="UP001595859"/>
    </source>
</evidence>
<organism evidence="2 3">
    <name type="scientific">Actinophytocola glycyrrhizae</name>
    <dbReference type="NCBI Taxonomy" id="2044873"/>
    <lineage>
        <taxon>Bacteria</taxon>
        <taxon>Bacillati</taxon>
        <taxon>Actinomycetota</taxon>
        <taxon>Actinomycetes</taxon>
        <taxon>Pseudonocardiales</taxon>
        <taxon>Pseudonocardiaceae</taxon>
    </lineage>
</organism>
<gene>
    <name evidence="2" type="ORF">ACFPCV_27110</name>
</gene>
<comment type="caution">
    <text evidence="2">The sequence shown here is derived from an EMBL/GenBank/DDBJ whole genome shotgun (WGS) entry which is preliminary data.</text>
</comment>